<organism evidence="1 2">
    <name type="scientific">Cinchona calisaya</name>
    <dbReference type="NCBI Taxonomy" id="153742"/>
    <lineage>
        <taxon>Eukaryota</taxon>
        <taxon>Viridiplantae</taxon>
        <taxon>Streptophyta</taxon>
        <taxon>Embryophyta</taxon>
        <taxon>Tracheophyta</taxon>
        <taxon>Spermatophyta</taxon>
        <taxon>Magnoliopsida</taxon>
        <taxon>eudicotyledons</taxon>
        <taxon>Gunneridae</taxon>
        <taxon>Pentapetalae</taxon>
        <taxon>asterids</taxon>
        <taxon>lamiids</taxon>
        <taxon>Gentianales</taxon>
        <taxon>Rubiaceae</taxon>
        <taxon>Cinchonoideae</taxon>
        <taxon>Cinchoneae</taxon>
        <taxon>Cinchona</taxon>
    </lineage>
</organism>
<comment type="caution">
    <text evidence="1">The sequence shown here is derived from an EMBL/GenBank/DDBJ whole genome shotgun (WGS) entry which is preliminary data.</text>
</comment>
<evidence type="ECO:0000313" key="2">
    <source>
        <dbReference type="Proteomes" id="UP001630127"/>
    </source>
</evidence>
<reference evidence="1 2" key="1">
    <citation type="submission" date="2024-11" db="EMBL/GenBank/DDBJ databases">
        <title>A near-complete genome assembly of Cinchona calisaya.</title>
        <authorList>
            <person name="Lian D.C."/>
            <person name="Zhao X.W."/>
            <person name="Wei L."/>
        </authorList>
    </citation>
    <scope>NUCLEOTIDE SEQUENCE [LARGE SCALE GENOMIC DNA]</scope>
    <source>
        <tissue evidence="1">Nenye</tissue>
    </source>
</reference>
<gene>
    <name evidence="1" type="ORF">ACH5RR_036607</name>
</gene>
<proteinExistence type="predicted"/>
<dbReference type="AlphaFoldDB" id="A0ABD2Y956"/>
<name>A0ABD2Y956_9GENT</name>
<protein>
    <submittedName>
        <fullName evidence="1">Uncharacterized protein</fullName>
    </submittedName>
</protein>
<accession>A0ABD2Y956</accession>
<dbReference type="Proteomes" id="UP001630127">
    <property type="component" value="Unassembled WGS sequence"/>
</dbReference>
<evidence type="ECO:0000313" key="1">
    <source>
        <dbReference type="EMBL" id="KAL3502158.1"/>
    </source>
</evidence>
<keyword evidence="2" id="KW-1185">Reference proteome</keyword>
<sequence length="108" mass="12490">MPRKVQRAMNIYTSINAIHFEVVKGSSQHKMLGHHMENMLDTEMDYKTVEESLIFPMTMTNMMSTKILAQNCRGITRKEFVIAVKIYIARFCPEILILIETYMEGGKA</sequence>
<dbReference type="EMBL" id="JBJUIK010000015">
    <property type="protein sequence ID" value="KAL3502158.1"/>
    <property type="molecule type" value="Genomic_DNA"/>
</dbReference>